<protein>
    <submittedName>
        <fullName evidence="3">Uncharacterized protein</fullName>
    </submittedName>
</protein>
<feature type="transmembrane region" description="Helical" evidence="2">
    <location>
        <begin position="12"/>
        <end position="36"/>
    </location>
</feature>
<evidence type="ECO:0000313" key="3">
    <source>
        <dbReference type="EMBL" id="VDI64080.1"/>
    </source>
</evidence>
<evidence type="ECO:0000313" key="4">
    <source>
        <dbReference type="Proteomes" id="UP000596742"/>
    </source>
</evidence>
<keyword evidence="2" id="KW-0472">Membrane</keyword>
<reference evidence="3" key="1">
    <citation type="submission" date="2018-11" db="EMBL/GenBank/DDBJ databases">
        <authorList>
            <person name="Alioto T."/>
            <person name="Alioto T."/>
        </authorList>
    </citation>
    <scope>NUCLEOTIDE SEQUENCE</scope>
</reference>
<keyword evidence="2" id="KW-0812">Transmembrane</keyword>
<evidence type="ECO:0000256" key="2">
    <source>
        <dbReference type="SAM" id="Phobius"/>
    </source>
</evidence>
<evidence type="ECO:0000256" key="1">
    <source>
        <dbReference type="SAM" id="MobiDB-lite"/>
    </source>
</evidence>
<feature type="compositionally biased region" description="Polar residues" evidence="1">
    <location>
        <begin position="190"/>
        <end position="199"/>
    </location>
</feature>
<comment type="caution">
    <text evidence="3">The sequence shown here is derived from an EMBL/GenBank/DDBJ whole genome shotgun (WGS) entry which is preliminary data.</text>
</comment>
<name>A0A8B6GHB2_MYTGA</name>
<dbReference type="Proteomes" id="UP000596742">
    <property type="component" value="Unassembled WGS sequence"/>
</dbReference>
<gene>
    <name evidence="3" type="ORF">MGAL_10B047943</name>
</gene>
<keyword evidence="4" id="KW-1185">Reference proteome</keyword>
<dbReference type="AlphaFoldDB" id="A0A8B6GHB2"/>
<feature type="transmembrane region" description="Helical" evidence="2">
    <location>
        <begin position="83"/>
        <end position="110"/>
    </location>
</feature>
<dbReference type="SUPFAM" id="SSF81321">
    <property type="entry name" value="Family A G protein-coupled receptor-like"/>
    <property type="match status" value="1"/>
</dbReference>
<feature type="compositionally biased region" description="Basic and acidic residues" evidence="1">
    <location>
        <begin position="200"/>
        <end position="235"/>
    </location>
</feature>
<accession>A0A8B6GHB2</accession>
<proteinExistence type="predicted"/>
<feature type="compositionally biased region" description="Basic and acidic residues" evidence="1">
    <location>
        <begin position="168"/>
        <end position="187"/>
    </location>
</feature>
<feature type="compositionally biased region" description="Basic and acidic residues" evidence="1">
    <location>
        <begin position="242"/>
        <end position="273"/>
    </location>
</feature>
<dbReference type="OrthoDB" id="6192154at2759"/>
<keyword evidence="2" id="KW-1133">Transmembrane helix</keyword>
<dbReference type="Gene3D" id="1.20.1070.10">
    <property type="entry name" value="Rhodopsin 7-helix transmembrane proteins"/>
    <property type="match status" value="1"/>
</dbReference>
<feature type="region of interest" description="Disordered" evidence="1">
    <location>
        <begin position="163"/>
        <end position="273"/>
    </location>
</feature>
<dbReference type="EMBL" id="UYJE01008459">
    <property type="protein sequence ID" value="VDI64080.1"/>
    <property type="molecule type" value="Genomic_DNA"/>
</dbReference>
<organism evidence="3 4">
    <name type="scientific">Mytilus galloprovincialis</name>
    <name type="common">Mediterranean mussel</name>
    <dbReference type="NCBI Taxonomy" id="29158"/>
    <lineage>
        <taxon>Eukaryota</taxon>
        <taxon>Metazoa</taxon>
        <taxon>Spiralia</taxon>
        <taxon>Lophotrochozoa</taxon>
        <taxon>Mollusca</taxon>
        <taxon>Bivalvia</taxon>
        <taxon>Autobranchia</taxon>
        <taxon>Pteriomorphia</taxon>
        <taxon>Mytilida</taxon>
        <taxon>Mytiloidea</taxon>
        <taxon>Mytilidae</taxon>
        <taxon>Mytilinae</taxon>
        <taxon>Mytilus</taxon>
    </lineage>
</organism>
<sequence length="273" mass="32341">MTERRRLERRSITMVIVVLIIFFITEVPKVTVYLWWCFNYINGKYVTDFFNLITNSVGLIHRYEFAMSASLAYFTDLFTDYGLYGYFITIWLMECIRLFTIVGCLSNFIIYIMMSTKLRNEVILLLPKMINHCKHQEQINQIRETAHRRTKPINKTEMYMTEQLGQSRSHDIEMKTSEKQDQGRTHEMAINTSEKQNQSRSHEIEINTSGKKDQSRSHDIEMKTSEKQDQGRTHEMAINTSKKQDQSRSHDIEINTDEKEIDTSEHQCENCLH</sequence>